<sequence>MKNTPLHILLAEDDVSDRLLFTEAISELKINTIVGTVNDGMQLMERLKMESIRLPDLLFLDLNMPRKNGLECLKEIRKNEKLKHISIAIYSTSDNENDMDETFRNGANVYITKPNNFNTLKEVLEKAIMTTYQYQDELMKRELFLLRV</sequence>
<keyword evidence="4" id="KW-1185">Reference proteome</keyword>
<dbReference type="Pfam" id="PF00072">
    <property type="entry name" value="Response_reg"/>
    <property type="match status" value="1"/>
</dbReference>
<dbReference type="GO" id="GO:0000160">
    <property type="term" value="P:phosphorelay signal transduction system"/>
    <property type="evidence" value="ECO:0007669"/>
    <property type="project" value="InterPro"/>
</dbReference>
<organism evidence="3 4">
    <name type="scientific">Echinicola soli</name>
    <dbReference type="NCBI Taxonomy" id="2591634"/>
    <lineage>
        <taxon>Bacteria</taxon>
        <taxon>Pseudomonadati</taxon>
        <taxon>Bacteroidota</taxon>
        <taxon>Cytophagia</taxon>
        <taxon>Cytophagales</taxon>
        <taxon>Cyclobacteriaceae</taxon>
        <taxon>Echinicola</taxon>
    </lineage>
</organism>
<dbReference type="InterPro" id="IPR001789">
    <property type="entry name" value="Sig_transdc_resp-reg_receiver"/>
</dbReference>
<dbReference type="CDD" id="cd17557">
    <property type="entry name" value="REC_Rcp-like"/>
    <property type="match status" value="1"/>
</dbReference>
<dbReference type="AlphaFoldDB" id="A0A514CMY3"/>
<accession>A0A514CMY3</accession>
<gene>
    <name evidence="3" type="ORF">FKX85_19855</name>
</gene>
<evidence type="ECO:0000313" key="3">
    <source>
        <dbReference type="EMBL" id="QDH81161.1"/>
    </source>
</evidence>
<name>A0A514CMY3_9BACT</name>
<dbReference type="RefSeq" id="WP_141616376.1">
    <property type="nucleotide sequence ID" value="NZ_CP041253.1"/>
</dbReference>
<dbReference type="PANTHER" id="PTHR44520:SF2">
    <property type="entry name" value="RESPONSE REGULATOR RCP1"/>
    <property type="match status" value="1"/>
</dbReference>
<dbReference type="EMBL" id="CP041253">
    <property type="protein sequence ID" value="QDH81161.1"/>
    <property type="molecule type" value="Genomic_DNA"/>
</dbReference>
<dbReference type="Proteomes" id="UP000316614">
    <property type="component" value="Chromosome"/>
</dbReference>
<dbReference type="KEGG" id="echi:FKX85_19855"/>
<dbReference type="PANTHER" id="PTHR44520">
    <property type="entry name" value="RESPONSE REGULATOR RCP1-RELATED"/>
    <property type="match status" value="1"/>
</dbReference>
<dbReference type="PROSITE" id="PS50110">
    <property type="entry name" value="RESPONSE_REGULATORY"/>
    <property type="match status" value="1"/>
</dbReference>
<evidence type="ECO:0000313" key="4">
    <source>
        <dbReference type="Proteomes" id="UP000316614"/>
    </source>
</evidence>
<feature type="domain" description="Response regulatory" evidence="2">
    <location>
        <begin position="7"/>
        <end position="128"/>
    </location>
</feature>
<dbReference type="Gene3D" id="3.40.50.2300">
    <property type="match status" value="1"/>
</dbReference>
<dbReference type="InterPro" id="IPR052893">
    <property type="entry name" value="TCS_response_regulator"/>
</dbReference>
<dbReference type="SMART" id="SM00448">
    <property type="entry name" value="REC"/>
    <property type="match status" value="1"/>
</dbReference>
<reference evidence="3 4" key="1">
    <citation type="submission" date="2019-06" db="EMBL/GenBank/DDBJ databases">
        <title>Echinicola alkalisoli sp. nov. isolated from saline soil.</title>
        <authorList>
            <person name="Sun J.-Q."/>
            <person name="Xu L."/>
        </authorList>
    </citation>
    <scope>NUCLEOTIDE SEQUENCE [LARGE SCALE GENOMIC DNA]</scope>
    <source>
        <strain evidence="3 4">LN3S3</strain>
    </source>
</reference>
<proteinExistence type="predicted"/>
<dbReference type="SUPFAM" id="SSF52172">
    <property type="entry name" value="CheY-like"/>
    <property type="match status" value="1"/>
</dbReference>
<dbReference type="OrthoDB" id="7631574at2"/>
<feature type="modified residue" description="4-aspartylphosphate" evidence="1">
    <location>
        <position position="61"/>
    </location>
</feature>
<dbReference type="InterPro" id="IPR011006">
    <property type="entry name" value="CheY-like_superfamily"/>
</dbReference>
<protein>
    <submittedName>
        <fullName evidence="3">Response regulator</fullName>
    </submittedName>
</protein>
<evidence type="ECO:0000259" key="2">
    <source>
        <dbReference type="PROSITE" id="PS50110"/>
    </source>
</evidence>
<evidence type="ECO:0000256" key="1">
    <source>
        <dbReference type="PROSITE-ProRule" id="PRU00169"/>
    </source>
</evidence>
<keyword evidence="1" id="KW-0597">Phosphoprotein</keyword>